<feature type="compositionally biased region" description="Polar residues" evidence="1">
    <location>
        <begin position="1"/>
        <end position="10"/>
    </location>
</feature>
<dbReference type="EMBL" id="JASGXD010000017">
    <property type="protein sequence ID" value="KAK6000469.1"/>
    <property type="molecule type" value="Genomic_DNA"/>
</dbReference>
<evidence type="ECO:0000313" key="3">
    <source>
        <dbReference type="Proteomes" id="UP001341245"/>
    </source>
</evidence>
<feature type="compositionally biased region" description="Polar residues" evidence="1">
    <location>
        <begin position="47"/>
        <end position="65"/>
    </location>
</feature>
<feature type="compositionally biased region" description="Low complexity" evidence="1">
    <location>
        <begin position="11"/>
        <end position="31"/>
    </location>
</feature>
<accession>A0ABR0T7P9</accession>
<organism evidence="2 3">
    <name type="scientific">Aureobasidium pullulans</name>
    <name type="common">Black yeast</name>
    <name type="synonym">Pullularia pullulans</name>
    <dbReference type="NCBI Taxonomy" id="5580"/>
    <lineage>
        <taxon>Eukaryota</taxon>
        <taxon>Fungi</taxon>
        <taxon>Dikarya</taxon>
        <taxon>Ascomycota</taxon>
        <taxon>Pezizomycotina</taxon>
        <taxon>Dothideomycetes</taxon>
        <taxon>Dothideomycetidae</taxon>
        <taxon>Dothideales</taxon>
        <taxon>Saccotheciaceae</taxon>
        <taxon>Aureobasidium</taxon>
    </lineage>
</organism>
<proteinExistence type="predicted"/>
<protein>
    <submittedName>
        <fullName evidence="2">Uncharacterized protein</fullName>
    </submittedName>
</protein>
<feature type="region of interest" description="Disordered" evidence="1">
    <location>
        <begin position="47"/>
        <end position="66"/>
    </location>
</feature>
<comment type="caution">
    <text evidence="2">The sequence shown here is derived from an EMBL/GenBank/DDBJ whole genome shotgun (WGS) entry which is preliminary data.</text>
</comment>
<feature type="region of interest" description="Disordered" evidence="1">
    <location>
        <begin position="1"/>
        <end position="38"/>
    </location>
</feature>
<dbReference type="Proteomes" id="UP001341245">
    <property type="component" value="Unassembled WGS sequence"/>
</dbReference>
<reference evidence="2 3" key="1">
    <citation type="submission" date="2023-11" db="EMBL/GenBank/DDBJ databases">
        <title>Draft genome sequence and annotation of the polyextremotolerant black yeast-like fungus Aureobasidium pullulans NRRL 62042.</title>
        <authorList>
            <person name="Dielentheis-Frenken M.R.E."/>
            <person name="Wibberg D."/>
            <person name="Blank L.M."/>
            <person name="Tiso T."/>
        </authorList>
    </citation>
    <scope>NUCLEOTIDE SEQUENCE [LARGE SCALE GENOMIC DNA]</scope>
    <source>
        <strain evidence="2 3">NRRL 62042</strain>
    </source>
</reference>
<evidence type="ECO:0000256" key="1">
    <source>
        <dbReference type="SAM" id="MobiDB-lite"/>
    </source>
</evidence>
<keyword evidence="3" id="KW-1185">Reference proteome</keyword>
<name>A0ABR0T7P9_AURPU</name>
<sequence length="173" mass="18784">MTTPSISPMESVTSSSAQSTNSRNTSSTSSTHPNLIRSSSYSHVFPSHQNLIDSTNPIPDTNTRGLSKDTKALARQLLPSNAALCALKDERTSLFSNGLQWLLDTAAEAERGSPRPVRQSTRVSPLTEDAIRNLDKHGRHCRDKEVRDSASVAASKLDRARINAWVSETDAAP</sequence>
<evidence type="ECO:0000313" key="2">
    <source>
        <dbReference type="EMBL" id="KAK6000469.1"/>
    </source>
</evidence>
<gene>
    <name evidence="2" type="ORF">QM012_003715</name>
</gene>